<sequence>MNNFGGNQIPAFIGALKNLTYLNLSSASFGGMIPPTLGNLSSLQIVDLNNQYKEPTESDLSWITNISSLKYLNLGVELHLNQYGLFKLHATLPSINFTSLLVLDLFDNDFSSTIPHWLFNMSSLEDLNLKINNLLGEFTDGFANLNLL</sequence>
<dbReference type="PANTHER" id="PTHR48063">
    <property type="entry name" value="LRR RECEPTOR-LIKE KINASE"/>
    <property type="match status" value="1"/>
</dbReference>
<dbReference type="GO" id="GO:0016020">
    <property type="term" value="C:membrane"/>
    <property type="evidence" value="ECO:0007669"/>
    <property type="project" value="UniProtKB-SubCell"/>
</dbReference>
<proteinExistence type="predicted"/>
<evidence type="ECO:0000256" key="7">
    <source>
        <dbReference type="ARBA" id="ARBA00023180"/>
    </source>
</evidence>
<evidence type="ECO:0000256" key="2">
    <source>
        <dbReference type="ARBA" id="ARBA00022692"/>
    </source>
</evidence>
<dbReference type="InterPro" id="IPR032675">
    <property type="entry name" value="LRR_dom_sf"/>
</dbReference>
<keyword evidence="7" id="KW-0325">Glycoprotein</keyword>
<dbReference type="eggNOG" id="KOG0619">
    <property type="taxonomic scope" value="Eukaryota"/>
</dbReference>
<accession>B9RBK0</accession>
<keyword evidence="5" id="KW-0472">Membrane</keyword>
<keyword evidence="6" id="KW-0675">Receptor</keyword>
<evidence type="ECO:0000313" key="8">
    <source>
        <dbReference type="EMBL" id="EEF50921.1"/>
    </source>
</evidence>
<comment type="subcellular location">
    <subcellularLocation>
        <location evidence="1">Membrane</location>
        <topology evidence="1">Single-pass type I membrane protein</topology>
    </subcellularLocation>
</comment>
<dbReference type="InterPro" id="IPR046956">
    <property type="entry name" value="RLP23-like"/>
</dbReference>
<evidence type="ECO:0000256" key="6">
    <source>
        <dbReference type="ARBA" id="ARBA00023170"/>
    </source>
</evidence>
<keyword evidence="2" id="KW-0812">Transmembrane</keyword>
<evidence type="ECO:0000256" key="1">
    <source>
        <dbReference type="ARBA" id="ARBA00004479"/>
    </source>
</evidence>
<dbReference type="SUPFAM" id="SSF52047">
    <property type="entry name" value="RNI-like"/>
    <property type="match status" value="1"/>
</dbReference>
<keyword evidence="3" id="KW-0732">Signal</keyword>
<dbReference type="AlphaFoldDB" id="B9RBK0"/>
<name>B9RBK0_RICCO</name>
<protein>
    <recommendedName>
        <fullName evidence="10">Serine-threonine protein kinase, plant-type</fullName>
    </recommendedName>
</protein>
<evidence type="ECO:0000313" key="9">
    <source>
        <dbReference type="Proteomes" id="UP000008311"/>
    </source>
</evidence>
<dbReference type="Pfam" id="PF00560">
    <property type="entry name" value="LRR_1"/>
    <property type="match status" value="2"/>
</dbReference>
<evidence type="ECO:0000256" key="5">
    <source>
        <dbReference type="ARBA" id="ARBA00023136"/>
    </source>
</evidence>
<dbReference type="EMBL" id="EQ973774">
    <property type="protein sequence ID" value="EEF50921.1"/>
    <property type="molecule type" value="Genomic_DNA"/>
</dbReference>
<dbReference type="InParanoid" id="B9RBK0"/>
<keyword evidence="4" id="KW-1133">Transmembrane helix</keyword>
<dbReference type="Gene3D" id="3.80.10.10">
    <property type="entry name" value="Ribonuclease Inhibitor"/>
    <property type="match status" value="2"/>
</dbReference>
<gene>
    <name evidence="8" type="ORF">RCOM_1677640</name>
</gene>
<reference evidence="9" key="1">
    <citation type="journal article" date="2010" name="Nat. Biotechnol.">
        <title>Draft genome sequence of the oilseed species Ricinus communis.</title>
        <authorList>
            <person name="Chan A.P."/>
            <person name="Crabtree J."/>
            <person name="Zhao Q."/>
            <person name="Lorenzi H."/>
            <person name="Orvis J."/>
            <person name="Puiu D."/>
            <person name="Melake-Berhan A."/>
            <person name="Jones K.M."/>
            <person name="Redman J."/>
            <person name="Chen G."/>
            <person name="Cahoon E.B."/>
            <person name="Gedil M."/>
            <person name="Stanke M."/>
            <person name="Haas B.J."/>
            <person name="Wortman J.R."/>
            <person name="Fraser-Liggett C.M."/>
            <person name="Ravel J."/>
            <person name="Rabinowicz P.D."/>
        </authorList>
    </citation>
    <scope>NUCLEOTIDE SEQUENCE [LARGE SCALE GENOMIC DNA]</scope>
    <source>
        <strain evidence="9">cv. Hale</strain>
    </source>
</reference>
<evidence type="ECO:0008006" key="10">
    <source>
        <dbReference type="Google" id="ProtNLM"/>
    </source>
</evidence>
<dbReference type="Proteomes" id="UP000008311">
    <property type="component" value="Unassembled WGS sequence"/>
</dbReference>
<dbReference type="InterPro" id="IPR001611">
    <property type="entry name" value="Leu-rich_rpt"/>
</dbReference>
<evidence type="ECO:0000256" key="3">
    <source>
        <dbReference type="ARBA" id="ARBA00022729"/>
    </source>
</evidence>
<organism evidence="8 9">
    <name type="scientific">Ricinus communis</name>
    <name type="common">Castor bean</name>
    <dbReference type="NCBI Taxonomy" id="3988"/>
    <lineage>
        <taxon>Eukaryota</taxon>
        <taxon>Viridiplantae</taxon>
        <taxon>Streptophyta</taxon>
        <taxon>Embryophyta</taxon>
        <taxon>Tracheophyta</taxon>
        <taxon>Spermatophyta</taxon>
        <taxon>Magnoliopsida</taxon>
        <taxon>eudicotyledons</taxon>
        <taxon>Gunneridae</taxon>
        <taxon>Pentapetalae</taxon>
        <taxon>rosids</taxon>
        <taxon>fabids</taxon>
        <taxon>Malpighiales</taxon>
        <taxon>Euphorbiaceae</taxon>
        <taxon>Acalyphoideae</taxon>
        <taxon>Acalypheae</taxon>
        <taxon>Ricinus</taxon>
    </lineage>
</organism>
<evidence type="ECO:0000256" key="4">
    <source>
        <dbReference type="ARBA" id="ARBA00022989"/>
    </source>
</evidence>
<dbReference type="PANTHER" id="PTHR48063:SF81">
    <property type="entry name" value="LEUCINE-RICH REPEAT-CONTAINING N-TERMINAL PLANT-TYPE DOMAIN-CONTAINING PROTEIN"/>
    <property type="match status" value="1"/>
</dbReference>
<keyword evidence="9" id="KW-1185">Reference proteome</keyword>